<dbReference type="EMBL" id="BRYA01000301">
    <property type="protein sequence ID" value="GMI46519.1"/>
    <property type="molecule type" value="Genomic_DNA"/>
</dbReference>
<dbReference type="AlphaFoldDB" id="A0A9W7GKE1"/>
<keyword evidence="1" id="KW-0472">Membrane</keyword>
<dbReference type="Proteomes" id="UP001165065">
    <property type="component" value="Unassembled WGS sequence"/>
</dbReference>
<name>A0A9W7GKE1_9STRA</name>
<accession>A0A9W7GKE1</accession>
<evidence type="ECO:0000313" key="3">
    <source>
        <dbReference type="Proteomes" id="UP001165065"/>
    </source>
</evidence>
<protein>
    <submittedName>
        <fullName evidence="2">Uncharacterized protein</fullName>
    </submittedName>
</protein>
<keyword evidence="3" id="KW-1185">Reference proteome</keyword>
<comment type="caution">
    <text evidence="2">The sequence shown here is derived from an EMBL/GenBank/DDBJ whole genome shotgun (WGS) entry which is preliminary data.</text>
</comment>
<keyword evidence="1" id="KW-0812">Transmembrane</keyword>
<gene>
    <name evidence="2" type="ORF">TrCOL_g569</name>
</gene>
<keyword evidence="1" id="KW-1133">Transmembrane helix</keyword>
<sequence>MVFRSLPPPPQPATGIAIGGLATGISACVVSVAALILSIIALVKLLGHAWDHETSDFKVLYVPLYSVKSKDARYEPHTVAVTHFERWDEKFVPVKCPVLTDEQRSHLWKGTGVGGGASFPCKGQRAKVTKGKVGSENAARIGTRKWAGTSL</sequence>
<evidence type="ECO:0000313" key="2">
    <source>
        <dbReference type="EMBL" id="GMI46519.1"/>
    </source>
</evidence>
<dbReference type="PROSITE" id="PS51257">
    <property type="entry name" value="PROKAR_LIPOPROTEIN"/>
    <property type="match status" value="1"/>
</dbReference>
<organism evidence="2 3">
    <name type="scientific">Triparma columacea</name>
    <dbReference type="NCBI Taxonomy" id="722753"/>
    <lineage>
        <taxon>Eukaryota</taxon>
        <taxon>Sar</taxon>
        <taxon>Stramenopiles</taxon>
        <taxon>Ochrophyta</taxon>
        <taxon>Bolidophyceae</taxon>
        <taxon>Parmales</taxon>
        <taxon>Triparmaceae</taxon>
        <taxon>Triparma</taxon>
    </lineage>
</organism>
<dbReference type="OrthoDB" id="10287278at2759"/>
<reference evidence="3" key="1">
    <citation type="journal article" date="2023" name="Commun. Biol.">
        <title>Genome analysis of Parmales, the sister group of diatoms, reveals the evolutionary specialization of diatoms from phago-mixotrophs to photoautotrophs.</title>
        <authorList>
            <person name="Ban H."/>
            <person name="Sato S."/>
            <person name="Yoshikawa S."/>
            <person name="Yamada K."/>
            <person name="Nakamura Y."/>
            <person name="Ichinomiya M."/>
            <person name="Sato N."/>
            <person name="Blanc-Mathieu R."/>
            <person name="Endo H."/>
            <person name="Kuwata A."/>
            <person name="Ogata H."/>
        </authorList>
    </citation>
    <scope>NUCLEOTIDE SEQUENCE [LARGE SCALE GENOMIC DNA]</scope>
</reference>
<evidence type="ECO:0000256" key="1">
    <source>
        <dbReference type="SAM" id="Phobius"/>
    </source>
</evidence>
<feature type="transmembrane region" description="Helical" evidence="1">
    <location>
        <begin position="16"/>
        <end position="43"/>
    </location>
</feature>
<proteinExistence type="predicted"/>